<keyword evidence="1" id="KW-0433">Leucine-rich repeat</keyword>
<dbReference type="Gene3D" id="3.80.10.10">
    <property type="entry name" value="Ribonuclease Inhibitor"/>
    <property type="match status" value="2"/>
</dbReference>
<keyword evidence="2" id="KW-0677">Repeat</keyword>
<dbReference type="InterPro" id="IPR032675">
    <property type="entry name" value="LRR_dom_sf"/>
</dbReference>
<name>A0ABD7V9L7_PSEFL</name>
<dbReference type="PANTHER" id="PTHR48051">
    <property type="match status" value="1"/>
</dbReference>
<protein>
    <submittedName>
        <fullName evidence="4">Uncharacterized protein</fullName>
    </submittedName>
</protein>
<evidence type="ECO:0000256" key="3">
    <source>
        <dbReference type="SAM" id="MobiDB-lite"/>
    </source>
</evidence>
<dbReference type="AlphaFoldDB" id="A0ABD7V9L7"/>
<feature type="compositionally biased region" description="Basic and acidic residues" evidence="3">
    <location>
        <begin position="1"/>
        <end position="15"/>
    </location>
</feature>
<reference evidence="4 5" key="1">
    <citation type="submission" date="2019-09" db="EMBL/GenBank/DDBJ databases">
        <authorList>
            <person name="Chandra G."/>
            <person name="Truman W A."/>
        </authorList>
    </citation>
    <scope>NUCLEOTIDE SEQUENCE [LARGE SCALE GENOMIC DNA]</scope>
    <source>
        <strain evidence="4">PS732</strain>
    </source>
</reference>
<proteinExistence type="predicted"/>
<accession>A0ABD7V9L7</accession>
<comment type="caution">
    <text evidence="4">The sequence shown here is derived from an EMBL/GenBank/DDBJ whole genome shotgun (WGS) entry which is preliminary data.</text>
</comment>
<dbReference type="InterPro" id="IPR001611">
    <property type="entry name" value="Leu-rich_rpt"/>
</dbReference>
<feature type="region of interest" description="Disordered" evidence="3">
    <location>
        <begin position="1"/>
        <end position="47"/>
    </location>
</feature>
<dbReference type="SMART" id="SM00364">
    <property type="entry name" value="LRR_BAC"/>
    <property type="match status" value="3"/>
</dbReference>
<dbReference type="EMBL" id="CABVIJ010000001">
    <property type="protein sequence ID" value="VVO51031.1"/>
    <property type="molecule type" value="Genomic_DNA"/>
</dbReference>
<dbReference type="PANTHER" id="PTHR48051:SF1">
    <property type="entry name" value="RAS SUPPRESSOR PROTEIN 1"/>
    <property type="match status" value="1"/>
</dbReference>
<dbReference type="InterPro" id="IPR050216">
    <property type="entry name" value="LRR_domain-containing"/>
</dbReference>
<evidence type="ECO:0000313" key="4">
    <source>
        <dbReference type="EMBL" id="VVO51031.1"/>
    </source>
</evidence>
<organism evidence="4 5">
    <name type="scientific">Pseudomonas fluorescens</name>
    <dbReference type="NCBI Taxonomy" id="294"/>
    <lineage>
        <taxon>Bacteria</taxon>
        <taxon>Pseudomonadati</taxon>
        <taxon>Pseudomonadota</taxon>
        <taxon>Gammaproteobacteria</taxon>
        <taxon>Pseudomonadales</taxon>
        <taxon>Pseudomonadaceae</taxon>
        <taxon>Pseudomonas</taxon>
    </lineage>
</organism>
<feature type="compositionally biased region" description="Polar residues" evidence="3">
    <location>
        <begin position="19"/>
        <end position="39"/>
    </location>
</feature>
<dbReference type="RefSeq" id="WP_150595812.1">
    <property type="nucleotide sequence ID" value="NZ_CABVIJ010000001.1"/>
</dbReference>
<sequence>MAAKPPRGDKTHVEANVHVSPNRQSQGDSTDPDGLNQNGFDPRTFKVDSATRPSAVNEIDLDAILPAAVVTVQQTSMAYQTRPSTQPLLEHYLIDTQIKLPHADSDGFRVYNKRQYVDLSDGGIVLVALDAKTGLYRARRANELQPSGPELQRNPVTGLWHARNDAAPDTAPLTETRLQAFRTELDFSSAEADSDGLYRHDGKRYAVIFNHAYQALQDLDASTPSNKVWRIVKPTDPVASDSANLYRASRSGESLAITRNEDNAWISIFVGLRGGMRRHEPGPGNPGNLHRPWLDTTPGPSGRHAPAVVGTTRAQVKRYFPEATDQHADDFIGRFGAADAAEMELERLRLGLPELIRELSAWEAAYKGGDSEERIRRLAICDTLHRLYKWQGDASERVYRDGQLVGFKLELDLGNRANLQPPILSTRVDSIVSLSLKGTAVQKLDALFSRFSHVEALEVRNLAGTGKELFAAMNRFTELKLLEIHQCTLFPPTPEGTNFSELPRLRELTLIDCQVHFSISVRGLTELRVLRVRGSNMQFPPAGLTDRPGPSRLEVLDLSTNPYLESLPDFTTLLFLRELDLSFNTQDARLVGLDANVWRERLEILRLENTRLTGELSLRGMTGLRELNLAGMGLTRLPDSLRTQDGPMRLEILNLARNRLDDAPSLRGRTALRELDLANTGITQLPEGLGTENGPLRLEILNLSANPLFVAPSFRGMTALREVDLRETHIDSFPQGVTSEIPQTSLNLADNFISSIPESLELRKGFNLAGNPLLDAASQRRFIAARHQTGSDIWLGKMDPDTSANLWLHNVPEADRREKLELWSALGADTNPVIRRLSMTPEFRIERQQLQRRVWAMLEGFSRAEPDEKSQLRAIMRSEPCPGKMLDRLEEVIKKFDPTRQNQPAHHLSKRPGFD</sequence>
<gene>
    <name evidence="4" type="ORF">PS732_00315</name>
</gene>
<dbReference type="PROSITE" id="PS51450">
    <property type="entry name" value="LRR"/>
    <property type="match status" value="1"/>
</dbReference>
<dbReference type="SUPFAM" id="SSF52058">
    <property type="entry name" value="L domain-like"/>
    <property type="match status" value="1"/>
</dbReference>
<evidence type="ECO:0000256" key="2">
    <source>
        <dbReference type="ARBA" id="ARBA00022737"/>
    </source>
</evidence>
<dbReference type="Proteomes" id="UP000325779">
    <property type="component" value="Unassembled WGS sequence"/>
</dbReference>
<feature type="region of interest" description="Disordered" evidence="3">
    <location>
        <begin position="894"/>
        <end position="915"/>
    </location>
</feature>
<evidence type="ECO:0000313" key="5">
    <source>
        <dbReference type="Proteomes" id="UP000325779"/>
    </source>
</evidence>
<evidence type="ECO:0000256" key="1">
    <source>
        <dbReference type="ARBA" id="ARBA00022614"/>
    </source>
</evidence>